<comment type="caution">
    <text evidence="6">The sequence shown here is derived from an EMBL/GenBank/DDBJ whole genome shotgun (WGS) entry which is preliminary data.</text>
</comment>
<dbReference type="AlphaFoldDB" id="A0A4Q9JSI0"/>
<evidence type="ECO:0000256" key="4">
    <source>
        <dbReference type="ARBA" id="ARBA00022723"/>
    </source>
</evidence>
<feature type="binding site" evidence="5">
    <location>
        <position position="211"/>
    </location>
    <ligand>
        <name>a divalent metal cation</name>
        <dbReference type="ChEBI" id="CHEBI:60240"/>
        <label>1</label>
    </ligand>
</feature>
<keyword evidence="7" id="KW-1185">Reference proteome</keyword>
<comment type="similarity">
    <text evidence="1">Belongs to the GTP cyclohydrolase I type 2/NIF3 family.</text>
</comment>
<evidence type="ECO:0000313" key="7">
    <source>
        <dbReference type="Proteomes" id="UP000292583"/>
    </source>
</evidence>
<feature type="binding site" evidence="5">
    <location>
        <position position="101"/>
    </location>
    <ligand>
        <name>a divalent metal cation</name>
        <dbReference type="ChEBI" id="CHEBI:60240"/>
        <label>1</label>
    </ligand>
</feature>
<keyword evidence="4 5" id="KW-0479">Metal-binding</keyword>
<dbReference type="RefSeq" id="WP_131186941.1">
    <property type="nucleotide sequence ID" value="NZ_QPGR01000021.1"/>
</dbReference>
<dbReference type="InterPro" id="IPR036069">
    <property type="entry name" value="DUF34/NIF3_sf"/>
</dbReference>
<feature type="binding site" evidence="5">
    <location>
        <position position="62"/>
    </location>
    <ligand>
        <name>a divalent metal cation</name>
        <dbReference type="ChEBI" id="CHEBI:60240"/>
        <label>1</label>
    </ligand>
</feature>
<proteinExistence type="inferred from homology"/>
<evidence type="ECO:0000256" key="5">
    <source>
        <dbReference type="PIRSR" id="PIRSR602678-1"/>
    </source>
</evidence>
<feature type="binding site" evidence="5">
    <location>
        <position position="63"/>
    </location>
    <ligand>
        <name>a divalent metal cation</name>
        <dbReference type="ChEBI" id="CHEBI:60240"/>
        <label>1</label>
    </ligand>
</feature>
<dbReference type="FunFam" id="3.40.1390.30:FF:000001">
    <property type="entry name" value="GTP cyclohydrolase 1 type 2"/>
    <property type="match status" value="1"/>
</dbReference>
<organism evidence="6 7">
    <name type="scientific">Campylobacter novaezeelandiae</name>
    <dbReference type="NCBI Taxonomy" id="2267891"/>
    <lineage>
        <taxon>Bacteria</taxon>
        <taxon>Pseudomonadati</taxon>
        <taxon>Campylobacterota</taxon>
        <taxon>Epsilonproteobacteria</taxon>
        <taxon>Campylobacterales</taxon>
        <taxon>Campylobacteraceae</taxon>
        <taxon>Campylobacter</taxon>
    </lineage>
</organism>
<gene>
    <name evidence="6" type="ORF">DU473_07835</name>
</gene>
<name>A0A4Q9JSI0_9BACT</name>
<dbReference type="GO" id="GO:0005737">
    <property type="term" value="C:cytoplasm"/>
    <property type="evidence" value="ECO:0007669"/>
    <property type="project" value="TreeGrafter"/>
</dbReference>
<dbReference type="PANTHER" id="PTHR13799">
    <property type="entry name" value="NGG1 INTERACTING FACTOR 3"/>
    <property type="match status" value="1"/>
</dbReference>
<dbReference type="OrthoDB" id="9792792at2"/>
<feature type="binding site" evidence="5">
    <location>
        <position position="207"/>
    </location>
    <ligand>
        <name>a divalent metal cation</name>
        <dbReference type="ChEBI" id="CHEBI:60240"/>
        <label>1</label>
    </ligand>
</feature>
<dbReference type="SUPFAM" id="SSF102705">
    <property type="entry name" value="NIF3 (NGG1p interacting factor 3)-like"/>
    <property type="match status" value="1"/>
</dbReference>
<dbReference type="GO" id="GO:0046872">
    <property type="term" value="F:metal ion binding"/>
    <property type="evidence" value="ECO:0007669"/>
    <property type="project" value="UniProtKB-KW"/>
</dbReference>
<evidence type="ECO:0000313" key="6">
    <source>
        <dbReference type="EMBL" id="TBR78651.1"/>
    </source>
</evidence>
<accession>A0A4Q9JSI0</accession>
<dbReference type="Proteomes" id="UP000292583">
    <property type="component" value="Unassembled WGS sequence"/>
</dbReference>
<protein>
    <recommendedName>
        <fullName evidence="3">GTP cyclohydrolase 1 type 2 homolog</fullName>
    </recommendedName>
</protein>
<sequence length="244" mass="28083">MKLSEIYSFLDRLSPFQNQANWDNSGILLGDLDNEIDTIYTSLDIDENLIKEASENSLFIVHHPLIFKPLKELTGEKYPRAFIKEMIKKNISLIALHTNYDLSHLNSYFTKEILGFKEFKQEQYLIYVDVDIDFKDLCHHVKKALNLDTLRISFCGKQKIKRLAICTGSGGDLIPFVNADCFISGDFKYHQALEALSNKLSLIDIGHFESECYFAQALAKDLQNLSLKVIIKVSKNPFQFFKEN</sequence>
<evidence type="ECO:0000256" key="1">
    <source>
        <dbReference type="ARBA" id="ARBA00006964"/>
    </source>
</evidence>
<evidence type="ECO:0000256" key="3">
    <source>
        <dbReference type="ARBA" id="ARBA00022112"/>
    </source>
</evidence>
<comment type="subunit">
    <text evidence="2">Homohexamer.</text>
</comment>
<dbReference type="InterPro" id="IPR002678">
    <property type="entry name" value="DUF34/NIF3"/>
</dbReference>
<dbReference type="EMBL" id="QPGR01000021">
    <property type="protein sequence ID" value="TBR78651.1"/>
    <property type="molecule type" value="Genomic_DNA"/>
</dbReference>
<evidence type="ECO:0000256" key="2">
    <source>
        <dbReference type="ARBA" id="ARBA00011643"/>
    </source>
</evidence>
<dbReference type="PANTHER" id="PTHR13799:SF14">
    <property type="entry name" value="GTP CYCLOHYDROLASE 1 TYPE 2 HOMOLOG"/>
    <property type="match status" value="1"/>
</dbReference>
<dbReference type="Pfam" id="PF01784">
    <property type="entry name" value="DUF34_NIF3"/>
    <property type="match status" value="1"/>
</dbReference>
<dbReference type="Gene3D" id="3.40.1390.30">
    <property type="entry name" value="NIF3 (NGG1p interacting factor 3)-like"/>
    <property type="match status" value="2"/>
</dbReference>
<dbReference type="NCBIfam" id="TIGR00486">
    <property type="entry name" value="YbgI_SA1388"/>
    <property type="match status" value="1"/>
</dbReference>
<reference evidence="6 7" key="1">
    <citation type="submission" date="2018-07" db="EMBL/GenBank/DDBJ databases">
        <title>Campylobacter zealandensis sp. nov., isolated from birds and water in New Zealand.</title>
        <authorList>
            <person name="Wilkinson D.A."/>
            <person name="Biggs P.J."/>
            <person name="French N.P."/>
            <person name="Midwinter A.C."/>
        </authorList>
    </citation>
    <scope>NUCLEOTIDE SEQUENCE [LARGE SCALE GENOMIC DNA]</scope>
    <source>
        <strain evidence="6 7">B423b</strain>
    </source>
</reference>